<feature type="compositionally biased region" description="Basic and acidic residues" evidence="1">
    <location>
        <begin position="301"/>
        <end position="322"/>
    </location>
</feature>
<proteinExistence type="predicted"/>
<keyword evidence="4" id="KW-1185">Reference proteome</keyword>
<dbReference type="Proteomes" id="UP000247498">
    <property type="component" value="Unassembled WGS sequence"/>
</dbReference>
<evidence type="ECO:0000256" key="2">
    <source>
        <dbReference type="SAM" id="SignalP"/>
    </source>
</evidence>
<feature type="chain" id="PRO_5015852929" evidence="2">
    <location>
        <begin position="22"/>
        <end position="461"/>
    </location>
</feature>
<keyword evidence="2" id="KW-0732">Signal</keyword>
<protein>
    <submittedName>
        <fullName evidence="3">Uncharacterized protein</fullName>
    </submittedName>
</protein>
<feature type="compositionally biased region" description="Low complexity" evidence="1">
    <location>
        <begin position="203"/>
        <end position="219"/>
    </location>
</feature>
<dbReference type="AlphaFoldDB" id="A0A2V0NUE7"/>
<name>A0A2V0NUE7_9CHLO</name>
<evidence type="ECO:0000313" key="4">
    <source>
        <dbReference type="Proteomes" id="UP000247498"/>
    </source>
</evidence>
<organism evidence="3 4">
    <name type="scientific">Raphidocelis subcapitata</name>
    <dbReference type="NCBI Taxonomy" id="307507"/>
    <lineage>
        <taxon>Eukaryota</taxon>
        <taxon>Viridiplantae</taxon>
        <taxon>Chlorophyta</taxon>
        <taxon>core chlorophytes</taxon>
        <taxon>Chlorophyceae</taxon>
        <taxon>CS clade</taxon>
        <taxon>Sphaeropleales</taxon>
        <taxon>Selenastraceae</taxon>
        <taxon>Raphidocelis</taxon>
    </lineage>
</organism>
<feature type="compositionally biased region" description="Acidic residues" evidence="1">
    <location>
        <begin position="191"/>
        <end position="202"/>
    </location>
</feature>
<accession>A0A2V0NUE7</accession>
<feature type="signal peptide" evidence="2">
    <location>
        <begin position="1"/>
        <end position="21"/>
    </location>
</feature>
<evidence type="ECO:0000256" key="1">
    <source>
        <dbReference type="SAM" id="MobiDB-lite"/>
    </source>
</evidence>
<gene>
    <name evidence="3" type="ORF">Rsub_03584</name>
</gene>
<sequence>MDKRLLLLALLGTLVVTPSSAQAPAFQLVGNSAHMRLQQGNQTVDLRVGRVYETNAAGTPVPGHALPSLASLSPVMTNGTRTVNGTTVNYATLTVGNLTSLPNFAGTTCPGGGAPISTATALAQATVNVTVFWGFAADVAFPYGPDGGYVNATANSMKFSIDVAGWPFCSATAGQLMVELTMHTSAGDDDGALLFDDAEPEDSNANSTTSSGTATAGAPIPAPASRRLLVSRSADAANGKAAAAAATAPQVGNGGAGHSQAGGRQDAGADDQEGSAHDDDANGATAPHEPQDGAESPHAAGRPERPERPDPSRPPRRPEGRDGGGAPQGRRPRLFAALLSADAAAALDIQTVAYDVATSPPTALNVSVYAPAAKQVEAVDGGASRNVSRITLGFPTFTGSLHYDPVLAVEAPAELGYTSATANATTNATTTAARGAAGAARAPAALALCTALGAAALLLAL</sequence>
<comment type="caution">
    <text evidence="3">The sequence shown here is derived from an EMBL/GenBank/DDBJ whole genome shotgun (WGS) entry which is preliminary data.</text>
</comment>
<dbReference type="EMBL" id="BDRX01000023">
    <property type="protein sequence ID" value="GBF91264.1"/>
    <property type="molecule type" value="Genomic_DNA"/>
</dbReference>
<evidence type="ECO:0000313" key="3">
    <source>
        <dbReference type="EMBL" id="GBF91264.1"/>
    </source>
</evidence>
<feature type="region of interest" description="Disordered" evidence="1">
    <location>
        <begin position="245"/>
        <end position="330"/>
    </location>
</feature>
<dbReference type="OrthoDB" id="543838at2759"/>
<feature type="region of interest" description="Disordered" evidence="1">
    <location>
        <begin position="191"/>
        <end position="222"/>
    </location>
</feature>
<reference evidence="3 4" key="1">
    <citation type="journal article" date="2018" name="Sci. Rep.">
        <title>Raphidocelis subcapitata (=Pseudokirchneriella subcapitata) provides an insight into genome evolution and environmental adaptations in the Sphaeropleales.</title>
        <authorList>
            <person name="Suzuki S."/>
            <person name="Yamaguchi H."/>
            <person name="Nakajima N."/>
            <person name="Kawachi M."/>
        </authorList>
    </citation>
    <scope>NUCLEOTIDE SEQUENCE [LARGE SCALE GENOMIC DNA]</scope>
    <source>
        <strain evidence="3 4">NIES-35</strain>
    </source>
</reference>
<dbReference type="InParanoid" id="A0A2V0NUE7"/>